<keyword evidence="3" id="KW-0274">FAD</keyword>
<dbReference type="Pfam" id="PF01266">
    <property type="entry name" value="DAO"/>
    <property type="match status" value="1"/>
</dbReference>
<dbReference type="GO" id="GO:0008115">
    <property type="term" value="F:sarcosine oxidase activity"/>
    <property type="evidence" value="ECO:0007669"/>
    <property type="project" value="TreeGrafter"/>
</dbReference>
<dbReference type="InterPro" id="IPR006076">
    <property type="entry name" value="FAD-dep_OxRdtase"/>
</dbReference>
<proteinExistence type="predicted"/>
<evidence type="ECO:0000256" key="1">
    <source>
        <dbReference type="ARBA" id="ARBA00001974"/>
    </source>
</evidence>
<evidence type="ECO:0000313" key="7">
    <source>
        <dbReference type="Proteomes" id="UP000274762"/>
    </source>
</evidence>
<keyword evidence="2" id="KW-0285">Flavoprotein</keyword>
<dbReference type="Gene3D" id="3.30.9.10">
    <property type="entry name" value="D-Amino Acid Oxidase, subunit A, domain 2"/>
    <property type="match status" value="1"/>
</dbReference>
<evidence type="ECO:0000256" key="3">
    <source>
        <dbReference type="ARBA" id="ARBA00022827"/>
    </source>
</evidence>
<name>A0A495K832_WILMA</name>
<protein>
    <submittedName>
        <fullName evidence="6">Sarcosine oxidase</fullName>
    </submittedName>
</protein>
<sequence length="368" mass="37979">MGEVHSTSDVAVIGAGIVGLSTAYALQRSGLSVTVYDSGPPGGGQSVGASRLFRHAHDDPRMVDLAVEARTLWDRWSADLGTELISADGSIALGEVAAGRVDTLRSRPGIPVRHLSGDELRSLMPILAPYDGPAVFDERAGAIRTQAAIGALANSLATPVVTDHVLTVRPLGDAGVEVRAGSNVSVHGDVVVCAGRGTVQLAAGIGLSLPVTVTAHARASFRVRDGSLAALPNLQDGSGVFEEAGVYGAAHPYRSAFGLGIARELETNEPGGVADPNSLAELVDRAAAYVARALPGLDPEPLRPISCWITTLPWGDDGVAIWQADHIFVLAGHNLFKHAPVLGETLAQSVTAGSVPELFRPESMLGGG</sequence>
<dbReference type="PRINTS" id="PR00419">
    <property type="entry name" value="ADXRDTASE"/>
</dbReference>
<comment type="cofactor">
    <cofactor evidence="1">
        <name>FAD</name>
        <dbReference type="ChEBI" id="CHEBI:57692"/>
    </cofactor>
</comment>
<dbReference type="GO" id="GO:0050660">
    <property type="term" value="F:flavin adenine dinucleotide binding"/>
    <property type="evidence" value="ECO:0007669"/>
    <property type="project" value="InterPro"/>
</dbReference>
<dbReference type="PANTHER" id="PTHR10961">
    <property type="entry name" value="PEROXISOMAL SARCOSINE OXIDASE"/>
    <property type="match status" value="1"/>
</dbReference>
<accession>A0A495K832</accession>
<comment type="caution">
    <text evidence="6">The sequence shown here is derived from an EMBL/GenBank/DDBJ whole genome shotgun (WGS) entry which is preliminary data.</text>
</comment>
<dbReference type="AlphaFoldDB" id="A0A495K832"/>
<evidence type="ECO:0000256" key="4">
    <source>
        <dbReference type="ARBA" id="ARBA00023002"/>
    </source>
</evidence>
<gene>
    <name evidence="6" type="ORF">DFJ75_3522</name>
</gene>
<dbReference type="Gene3D" id="3.50.50.60">
    <property type="entry name" value="FAD/NAD(P)-binding domain"/>
    <property type="match status" value="1"/>
</dbReference>
<dbReference type="Proteomes" id="UP000274762">
    <property type="component" value="Unassembled WGS sequence"/>
</dbReference>
<evidence type="ECO:0000256" key="2">
    <source>
        <dbReference type="ARBA" id="ARBA00022630"/>
    </source>
</evidence>
<feature type="domain" description="FAD dependent oxidoreductase" evidence="5">
    <location>
        <begin position="9"/>
        <end position="348"/>
    </location>
</feature>
<dbReference type="InterPro" id="IPR036188">
    <property type="entry name" value="FAD/NAD-bd_sf"/>
</dbReference>
<evidence type="ECO:0000259" key="5">
    <source>
        <dbReference type="Pfam" id="PF01266"/>
    </source>
</evidence>
<dbReference type="PANTHER" id="PTHR10961:SF46">
    <property type="entry name" value="PEROXISOMAL SARCOSINE OXIDASE"/>
    <property type="match status" value="1"/>
</dbReference>
<reference evidence="6 7" key="1">
    <citation type="submission" date="2018-10" db="EMBL/GenBank/DDBJ databases">
        <title>Sequencing the genomes of 1000 actinobacteria strains.</title>
        <authorList>
            <person name="Klenk H.-P."/>
        </authorList>
    </citation>
    <scope>NUCLEOTIDE SEQUENCE [LARGE SCALE GENOMIC DNA]</scope>
    <source>
        <strain evidence="6 7">DSM 44343</strain>
    </source>
</reference>
<dbReference type="SUPFAM" id="SSF51905">
    <property type="entry name" value="FAD/NAD(P)-binding domain"/>
    <property type="match status" value="1"/>
</dbReference>
<keyword evidence="4" id="KW-0560">Oxidoreductase</keyword>
<evidence type="ECO:0000313" key="6">
    <source>
        <dbReference type="EMBL" id="RKR96669.1"/>
    </source>
</evidence>
<organism evidence="6 7">
    <name type="scientific">Williamsia marianensis</name>
    <dbReference type="NCBI Taxonomy" id="85044"/>
    <lineage>
        <taxon>Bacteria</taxon>
        <taxon>Bacillati</taxon>
        <taxon>Actinomycetota</taxon>
        <taxon>Actinomycetes</taxon>
        <taxon>Mycobacteriales</taxon>
        <taxon>Nocardiaceae</taxon>
        <taxon>Williamsia</taxon>
    </lineage>
</organism>
<dbReference type="InterPro" id="IPR045170">
    <property type="entry name" value="MTOX"/>
</dbReference>
<dbReference type="EMBL" id="RBKV01000001">
    <property type="protein sequence ID" value="RKR96669.1"/>
    <property type="molecule type" value="Genomic_DNA"/>
</dbReference>